<sequence>MAPLGRLLALTAVGAALVVGHDGGSTAGSKRRLGDAEAMERNLLALPLAKRDIDTLKLAFALECLQAQFLSYAATGGPLPDDVTGGGPAPEGGKNASLSPSIRARCEEMADENGAQIALLQKILTRVTGAPQACPYVSIGKGFSETMNMALETKLDPPFSPYDTDSGFLLGAHMLGEVVTGAYAGFLGAIKDPELTDAFAGILATEAYQAGNVRSVLFEKDATQGVLLPYRYRRAAARMADTGTVVNALAALRSKLARGAMGKPQEIGVRHVAPANANGLVFRPAFKDALSVLQLGAANRPAGFYPNDIFAVLNL</sequence>
<organism evidence="2 3">
    <name type="scientific">Tribonema minus</name>
    <dbReference type="NCBI Taxonomy" id="303371"/>
    <lineage>
        <taxon>Eukaryota</taxon>
        <taxon>Sar</taxon>
        <taxon>Stramenopiles</taxon>
        <taxon>Ochrophyta</taxon>
        <taxon>PX clade</taxon>
        <taxon>Xanthophyceae</taxon>
        <taxon>Tribonematales</taxon>
        <taxon>Tribonemataceae</taxon>
        <taxon>Tribonema</taxon>
    </lineage>
</organism>
<feature type="chain" id="PRO_5032970922" evidence="1">
    <location>
        <begin position="21"/>
        <end position="315"/>
    </location>
</feature>
<dbReference type="PANTHER" id="PTHR31694:SF26">
    <property type="entry name" value="OS05G0151100 PROTEIN"/>
    <property type="match status" value="1"/>
</dbReference>
<dbReference type="InterPro" id="IPR052965">
    <property type="entry name" value="Pigment-catalase-like"/>
</dbReference>
<keyword evidence="1" id="KW-0732">Signal</keyword>
<dbReference type="EMBL" id="JAFCMP010000334">
    <property type="protein sequence ID" value="KAG5181229.1"/>
    <property type="molecule type" value="Genomic_DNA"/>
</dbReference>
<feature type="signal peptide" evidence="1">
    <location>
        <begin position="1"/>
        <end position="20"/>
    </location>
</feature>
<evidence type="ECO:0000313" key="2">
    <source>
        <dbReference type="EMBL" id="KAG5181229.1"/>
    </source>
</evidence>
<dbReference type="AlphaFoldDB" id="A0A835YUF8"/>
<evidence type="ECO:0000313" key="3">
    <source>
        <dbReference type="Proteomes" id="UP000664859"/>
    </source>
</evidence>
<proteinExistence type="predicted"/>
<reference evidence="2" key="1">
    <citation type="submission" date="2021-02" db="EMBL/GenBank/DDBJ databases">
        <title>First Annotated Genome of the Yellow-green Alga Tribonema minus.</title>
        <authorList>
            <person name="Mahan K.M."/>
        </authorList>
    </citation>
    <scope>NUCLEOTIDE SEQUENCE</scope>
    <source>
        <strain evidence="2">UTEX B ZZ1240</strain>
    </source>
</reference>
<accession>A0A835YUF8</accession>
<dbReference type="Proteomes" id="UP000664859">
    <property type="component" value="Unassembled WGS sequence"/>
</dbReference>
<protein>
    <submittedName>
        <fullName evidence="2">Ferritin-like domain-containing protein</fullName>
    </submittedName>
</protein>
<evidence type="ECO:0000256" key="1">
    <source>
        <dbReference type="SAM" id="SignalP"/>
    </source>
</evidence>
<dbReference type="PANTHER" id="PTHR31694">
    <property type="entry name" value="DESICCATION-LIKE PROTEIN"/>
    <property type="match status" value="1"/>
</dbReference>
<dbReference type="OrthoDB" id="1001765at2759"/>
<name>A0A835YUF8_9STRA</name>
<dbReference type="Pfam" id="PF13668">
    <property type="entry name" value="Ferritin_2"/>
    <property type="match status" value="1"/>
</dbReference>
<comment type="caution">
    <text evidence="2">The sequence shown here is derived from an EMBL/GenBank/DDBJ whole genome shotgun (WGS) entry which is preliminary data.</text>
</comment>
<gene>
    <name evidence="2" type="ORF">JKP88DRAFT_261121</name>
</gene>
<keyword evidence="3" id="KW-1185">Reference proteome</keyword>